<name>A0ABT8C4N0_9BACT</name>
<evidence type="ECO:0000256" key="1">
    <source>
        <dbReference type="PROSITE-ProRule" id="PRU00339"/>
    </source>
</evidence>
<reference evidence="3" key="1">
    <citation type="journal article" date="2019" name="Int. J. Syst. Evol. Microbiol.">
        <title>The Global Catalogue of Microorganisms (GCM) 10K type strain sequencing project: providing services to taxonomists for standard genome sequencing and annotation.</title>
        <authorList>
            <consortium name="The Broad Institute Genomics Platform"/>
            <consortium name="The Broad Institute Genome Sequencing Center for Infectious Disease"/>
            <person name="Wu L."/>
            <person name="Ma J."/>
        </authorList>
    </citation>
    <scope>NUCLEOTIDE SEQUENCE [LARGE SCALE GENOMIC DNA]</scope>
    <source>
        <strain evidence="3">CECT 7706</strain>
    </source>
</reference>
<proteinExistence type="predicted"/>
<gene>
    <name evidence="2" type="ORF">QWZ15_07880</name>
</gene>
<organism evidence="2 3">
    <name type="scientific">Cyclobacterium jeungdonense</name>
    <dbReference type="NCBI Taxonomy" id="708087"/>
    <lineage>
        <taxon>Bacteria</taxon>
        <taxon>Pseudomonadati</taxon>
        <taxon>Bacteroidota</taxon>
        <taxon>Cytophagia</taxon>
        <taxon>Cytophagales</taxon>
        <taxon>Cyclobacteriaceae</taxon>
        <taxon>Cyclobacterium</taxon>
    </lineage>
</organism>
<dbReference type="SUPFAM" id="SSF48452">
    <property type="entry name" value="TPR-like"/>
    <property type="match status" value="1"/>
</dbReference>
<protein>
    <submittedName>
        <fullName evidence="2">Tetratricopeptide repeat protein</fullName>
    </submittedName>
</protein>
<comment type="caution">
    <text evidence="2">The sequence shown here is derived from an EMBL/GenBank/DDBJ whole genome shotgun (WGS) entry which is preliminary data.</text>
</comment>
<dbReference type="PROSITE" id="PS50005">
    <property type="entry name" value="TPR"/>
    <property type="match status" value="1"/>
</dbReference>
<accession>A0ABT8C4N0</accession>
<dbReference type="Proteomes" id="UP001236663">
    <property type="component" value="Unassembled WGS sequence"/>
</dbReference>
<sequence length="451" mass="52394">MDRIIISISIILVLFGSNFVNAQEQKSLPETDRLTYVLFQQKNWDGLISEGRKALKSGIDYYYLRVRLGLAYYEKQNFHLAAKHLEKALKMNDSEAYVSEYLYYSYLMAGRQAEARLMAAGLSLELKRKTKTENRNFIAGLDLAYNYTGISETDVLDNFTTDIPMDKDGTQFIPKQHHYFFLGLQHQISSRWSFYHGYSNLQVNQLRYTQASNESQLENDFQSELHQYYGHMSFLVTKGLTLSGGLHYVNSNYQTLTEVSTGSPGRPSIRTVATTVNNNNRVGFVSLYKRFEYITFGASYYRGNISDFIQNQTDFKLIAYPLGNLHLYSITTASYQNQDFKDGSNNNRLVIDQQLGLKATEWLWLEAYGTFGEIENYFMKDGLVIFNRMDLVRQRFGGRLIFQARPKWSFTVDYTYLKNQSQFIQTPFTGEIFNQKNYQLHSLTAITSWRF</sequence>
<feature type="repeat" description="TPR" evidence="1">
    <location>
        <begin position="62"/>
        <end position="95"/>
    </location>
</feature>
<dbReference type="RefSeq" id="WP_163384993.1">
    <property type="nucleotide sequence ID" value="NZ_JAUFQS010000006.1"/>
</dbReference>
<dbReference type="Gene3D" id="1.25.40.10">
    <property type="entry name" value="Tetratricopeptide repeat domain"/>
    <property type="match status" value="1"/>
</dbReference>
<keyword evidence="3" id="KW-1185">Reference proteome</keyword>
<evidence type="ECO:0000313" key="2">
    <source>
        <dbReference type="EMBL" id="MDN3687743.1"/>
    </source>
</evidence>
<dbReference type="InterPro" id="IPR019734">
    <property type="entry name" value="TPR_rpt"/>
</dbReference>
<keyword evidence="1" id="KW-0802">TPR repeat</keyword>
<dbReference type="InterPro" id="IPR011990">
    <property type="entry name" value="TPR-like_helical_dom_sf"/>
</dbReference>
<evidence type="ECO:0000313" key="3">
    <source>
        <dbReference type="Proteomes" id="UP001236663"/>
    </source>
</evidence>
<dbReference type="EMBL" id="JAUFQS010000006">
    <property type="protein sequence ID" value="MDN3687743.1"/>
    <property type="molecule type" value="Genomic_DNA"/>
</dbReference>